<keyword evidence="3" id="KW-0812">Transmembrane</keyword>
<dbReference type="Gene3D" id="2.30.42.10">
    <property type="match status" value="1"/>
</dbReference>
<evidence type="ECO:0000256" key="1">
    <source>
        <dbReference type="ARBA" id="ARBA00022670"/>
    </source>
</evidence>
<evidence type="ECO:0000313" key="6">
    <source>
        <dbReference type="Proteomes" id="UP000178264"/>
    </source>
</evidence>
<name>A0A1F7VB00_9BACT</name>
<evidence type="ECO:0000313" key="5">
    <source>
        <dbReference type="EMBL" id="OGL87712.1"/>
    </source>
</evidence>
<sequence length="438" mass="46557">MDIINNSKVTSPSRAGRTAVVVVLISFFVGSISGGIAGYAAALFSSSSFFDFLPFALRASRSALPQERAQMRNEGGALPLAGAGLSEEDATTEVVKRASPAVVSIIVTKDLSKVYSNTPFSSPFNDFFFQFPGFQFNLPQFQQQAPQGKQEVGGGTGFVVSSDGLILTNKHVVDDTEAEYTVLMNDGKRYTATVLARDPVLDLAVVKIDMKNLTPLSLGDSDSVKIGETVIAIGNALGEFRNTVTKGVVSGIGRTVTASGTADGSEVIEGAIQTDAAINPGNSGGPLLNLQGEVIGVNTAMSQAGQLIGFALPINEAKRVIDSVERYGKIIRPYVGVRYVMINEEIAKANQLPVQEGALITRGEQRTDLAIMPGSPADKAGLAENDIILELDGQKVDKDNSLARLIARHSPGDTVTLKILHKGEEKEVKVKLEQFKEQ</sequence>
<evidence type="ECO:0000259" key="4">
    <source>
        <dbReference type="SMART" id="SM00228"/>
    </source>
</evidence>
<keyword evidence="1" id="KW-0645">Protease</keyword>
<organism evidence="5 6">
    <name type="scientific">Candidatus Uhrbacteria bacterium RIFCSPLOWO2_02_FULL_49_11</name>
    <dbReference type="NCBI Taxonomy" id="1802409"/>
    <lineage>
        <taxon>Bacteria</taxon>
        <taxon>Candidatus Uhriibacteriota</taxon>
    </lineage>
</organism>
<dbReference type="EMBL" id="MGER01000063">
    <property type="protein sequence ID" value="OGL87712.1"/>
    <property type="molecule type" value="Genomic_DNA"/>
</dbReference>
<gene>
    <name evidence="5" type="ORF">A3I42_01800</name>
</gene>
<protein>
    <recommendedName>
        <fullName evidence="4">PDZ domain-containing protein</fullName>
    </recommendedName>
</protein>
<dbReference type="InterPro" id="IPR051201">
    <property type="entry name" value="Chloro_Bact_Ser_Proteases"/>
</dbReference>
<dbReference type="InterPro" id="IPR036034">
    <property type="entry name" value="PDZ_sf"/>
</dbReference>
<dbReference type="AlphaFoldDB" id="A0A1F7VB00"/>
<dbReference type="PRINTS" id="PR00834">
    <property type="entry name" value="PROTEASES2C"/>
</dbReference>
<dbReference type="GO" id="GO:0006508">
    <property type="term" value="P:proteolysis"/>
    <property type="evidence" value="ECO:0007669"/>
    <property type="project" value="UniProtKB-KW"/>
</dbReference>
<evidence type="ECO:0000256" key="3">
    <source>
        <dbReference type="SAM" id="Phobius"/>
    </source>
</evidence>
<keyword evidence="3" id="KW-0472">Membrane</keyword>
<dbReference type="PANTHER" id="PTHR43343:SF3">
    <property type="entry name" value="PROTEASE DO-LIKE 8, CHLOROPLASTIC"/>
    <property type="match status" value="1"/>
</dbReference>
<keyword evidence="2" id="KW-0378">Hydrolase</keyword>
<dbReference type="Pfam" id="PF13365">
    <property type="entry name" value="Trypsin_2"/>
    <property type="match status" value="1"/>
</dbReference>
<dbReference type="InterPro" id="IPR001478">
    <property type="entry name" value="PDZ"/>
</dbReference>
<dbReference type="InterPro" id="IPR009003">
    <property type="entry name" value="Peptidase_S1_PA"/>
</dbReference>
<dbReference type="SUPFAM" id="SSF50156">
    <property type="entry name" value="PDZ domain-like"/>
    <property type="match status" value="1"/>
</dbReference>
<comment type="caution">
    <text evidence="5">The sequence shown here is derived from an EMBL/GenBank/DDBJ whole genome shotgun (WGS) entry which is preliminary data.</text>
</comment>
<dbReference type="Pfam" id="PF13180">
    <property type="entry name" value="PDZ_2"/>
    <property type="match status" value="1"/>
</dbReference>
<feature type="domain" description="PDZ" evidence="4">
    <location>
        <begin position="333"/>
        <end position="423"/>
    </location>
</feature>
<dbReference type="InterPro" id="IPR001940">
    <property type="entry name" value="Peptidase_S1C"/>
</dbReference>
<dbReference type="GO" id="GO:0004252">
    <property type="term" value="F:serine-type endopeptidase activity"/>
    <property type="evidence" value="ECO:0007669"/>
    <property type="project" value="InterPro"/>
</dbReference>
<reference evidence="5 6" key="1">
    <citation type="journal article" date="2016" name="Nat. Commun.">
        <title>Thousands of microbial genomes shed light on interconnected biogeochemical processes in an aquifer system.</title>
        <authorList>
            <person name="Anantharaman K."/>
            <person name="Brown C.T."/>
            <person name="Hug L.A."/>
            <person name="Sharon I."/>
            <person name="Castelle C.J."/>
            <person name="Probst A.J."/>
            <person name="Thomas B.C."/>
            <person name="Singh A."/>
            <person name="Wilkins M.J."/>
            <person name="Karaoz U."/>
            <person name="Brodie E.L."/>
            <person name="Williams K.H."/>
            <person name="Hubbard S.S."/>
            <person name="Banfield J.F."/>
        </authorList>
    </citation>
    <scope>NUCLEOTIDE SEQUENCE [LARGE SCALE GENOMIC DNA]</scope>
</reference>
<dbReference type="SMART" id="SM00228">
    <property type="entry name" value="PDZ"/>
    <property type="match status" value="1"/>
</dbReference>
<accession>A0A1F7VB00</accession>
<keyword evidence="3" id="KW-1133">Transmembrane helix</keyword>
<feature type="transmembrane region" description="Helical" evidence="3">
    <location>
        <begin position="20"/>
        <end position="44"/>
    </location>
</feature>
<dbReference type="SUPFAM" id="SSF50494">
    <property type="entry name" value="Trypsin-like serine proteases"/>
    <property type="match status" value="1"/>
</dbReference>
<dbReference type="Proteomes" id="UP000178264">
    <property type="component" value="Unassembled WGS sequence"/>
</dbReference>
<dbReference type="PANTHER" id="PTHR43343">
    <property type="entry name" value="PEPTIDASE S12"/>
    <property type="match status" value="1"/>
</dbReference>
<dbReference type="Gene3D" id="2.40.10.120">
    <property type="match status" value="1"/>
</dbReference>
<evidence type="ECO:0000256" key="2">
    <source>
        <dbReference type="ARBA" id="ARBA00022801"/>
    </source>
</evidence>
<proteinExistence type="predicted"/>